<dbReference type="Proteomes" id="UP000295805">
    <property type="component" value="Unassembled WGS sequence"/>
</dbReference>
<protein>
    <submittedName>
        <fullName evidence="1">Chlorophyllase-like protein</fullName>
    </submittedName>
</protein>
<evidence type="ECO:0000313" key="1">
    <source>
        <dbReference type="EMBL" id="TCW23751.1"/>
    </source>
</evidence>
<comment type="caution">
    <text evidence="1">The sequence shown here is derived from an EMBL/GenBank/DDBJ whole genome shotgun (WGS) entry which is preliminary data.</text>
</comment>
<dbReference type="PANTHER" id="PTHR33428:SF14">
    <property type="entry name" value="CARBOXYLESTERASE TYPE B DOMAIN-CONTAINING PROTEIN"/>
    <property type="match status" value="1"/>
</dbReference>
<gene>
    <name evidence="1" type="ORF">EDD19_11046</name>
</gene>
<proteinExistence type="predicted"/>
<dbReference type="InterPro" id="IPR029058">
    <property type="entry name" value="AB_hydrolase_fold"/>
</dbReference>
<dbReference type="ESTHER" id="9actn-a0a177jlj9">
    <property type="family name" value="Chlorophyllase"/>
</dbReference>
<dbReference type="EMBL" id="SMCX01000010">
    <property type="protein sequence ID" value="TCW23751.1"/>
    <property type="molecule type" value="Genomic_DNA"/>
</dbReference>
<dbReference type="Gene3D" id="3.40.50.1820">
    <property type="entry name" value="alpha/beta hydrolase"/>
    <property type="match status" value="1"/>
</dbReference>
<dbReference type="Pfam" id="PF07224">
    <property type="entry name" value="Chlorophyllase"/>
    <property type="match status" value="1"/>
</dbReference>
<accession>A0A177JLJ9</accession>
<sequence>MAIVAKKTKELHARVGRRGPHAVDRGDLGFTGTPGVVYVPRDAPSPAPVVGWAHDWTRGPHHYVDTLKHLASWGFVVVAPATDLGLRPNHQHYADHLSAAIEDTLEATLGRGSVRADPRRIGLAGHGLGAGVSALLASQRTDIDAVAMVFPTETVPSAADRAMTIDSPALLLSAGGGVHAEDARALHLAWRGDLVHRRLDKAIEGGLVERNALIERIGLADPDRRTHRTVRPLLAGYLLATLAGDDTYAAFADPGVGFKDAVPVTDEMLEEPGDDPLATTPPLLKLFKSFTGG</sequence>
<dbReference type="OrthoDB" id="4772420at2"/>
<dbReference type="PANTHER" id="PTHR33428">
    <property type="entry name" value="CHLOROPHYLLASE-2, CHLOROPLASTIC"/>
    <property type="match status" value="1"/>
</dbReference>
<name>A0A177JLJ9_9ACTN</name>
<dbReference type="AlphaFoldDB" id="A0A177JLJ9"/>
<reference evidence="1 2" key="1">
    <citation type="submission" date="2019-03" db="EMBL/GenBank/DDBJ databases">
        <title>Root nodule microbial communities of legume samples collected from USA, Mexico and Botswana.</title>
        <authorList>
            <person name="Hirsch A."/>
        </authorList>
    </citation>
    <scope>NUCLEOTIDE SEQUENCE [LARGE SCALE GENOMIC DNA]</scope>
    <source>
        <strain evidence="1 2">55</strain>
    </source>
</reference>
<organism evidence="1 2">
    <name type="scientific">Dietzia cinnamea</name>
    <dbReference type="NCBI Taxonomy" id="321318"/>
    <lineage>
        <taxon>Bacteria</taxon>
        <taxon>Bacillati</taxon>
        <taxon>Actinomycetota</taxon>
        <taxon>Actinomycetes</taxon>
        <taxon>Mycobacteriales</taxon>
        <taxon>Dietziaceae</taxon>
        <taxon>Dietzia</taxon>
    </lineage>
</organism>
<dbReference type="SUPFAM" id="SSF53474">
    <property type="entry name" value="alpha/beta-Hydrolases"/>
    <property type="match status" value="1"/>
</dbReference>
<dbReference type="InterPro" id="IPR017395">
    <property type="entry name" value="Chlorophyllase-like"/>
</dbReference>
<evidence type="ECO:0000313" key="2">
    <source>
        <dbReference type="Proteomes" id="UP000295805"/>
    </source>
</evidence>